<reference evidence="11 12" key="1">
    <citation type="submission" date="2018-02" db="EMBL/GenBank/DDBJ databases">
        <title>Complete genome of the streamlined marine actinobacterium Pontimonas salivibrio CL-TW6 adapted to coastal planktonic lifestype.</title>
        <authorList>
            <person name="Cho B.C."/>
            <person name="Hardies S.C."/>
            <person name="Jang G.I."/>
            <person name="Hwang C.Y."/>
        </authorList>
    </citation>
    <scope>NUCLEOTIDE SEQUENCE [LARGE SCALE GENOMIC DNA]</scope>
    <source>
        <strain evidence="11 12">CL-TW6</strain>
    </source>
</reference>
<evidence type="ECO:0000313" key="11">
    <source>
        <dbReference type="EMBL" id="AVG24155.1"/>
    </source>
</evidence>
<gene>
    <name evidence="9" type="primary">argB</name>
    <name evidence="11" type="ORF">C3B54_111204</name>
</gene>
<feature type="binding site" evidence="9">
    <location>
        <position position="93"/>
    </location>
    <ligand>
        <name>substrate</name>
    </ligand>
</feature>
<evidence type="ECO:0000256" key="3">
    <source>
        <dbReference type="ARBA" id="ARBA00022605"/>
    </source>
</evidence>
<evidence type="ECO:0000256" key="7">
    <source>
        <dbReference type="ARBA" id="ARBA00022840"/>
    </source>
</evidence>
<evidence type="ECO:0000256" key="1">
    <source>
        <dbReference type="ARBA" id="ARBA00004828"/>
    </source>
</evidence>
<dbReference type="EC" id="2.7.2.8" evidence="9"/>
<dbReference type="GO" id="GO:0042450">
    <property type="term" value="P:L-arginine biosynthetic process via ornithine"/>
    <property type="evidence" value="ECO:0007669"/>
    <property type="project" value="UniProtKB-UniRule"/>
</dbReference>
<evidence type="ECO:0000259" key="10">
    <source>
        <dbReference type="Pfam" id="PF00696"/>
    </source>
</evidence>
<dbReference type="KEGG" id="psai:C3B54_111204"/>
<dbReference type="NCBIfam" id="TIGR00761">
    <property type="entry name" value="argB"/>
    <property type="match status" value="1"/>
</dbReference>
<dbReference type="InterPro" id="IPR036393">
    <property type="entry name" value="AceGlu_kinase-like_sf"/>
</dbReference>
<evidence type="ECO:0000256" key="6">
    <source>
        <dbReference type="ARBA" id="ARBA00022777"/>
    </source>
</evidence>
<keyword evidence="9" id="KW-0963">Cytoplasm</keyword>
<dbReference type="Proteomes" id="UP000243077">
    <property type="component" value="Chromosome"/>
</dbReference>
<accession>A0A2L2BR66</accession>
<dbReference type="UniPathway" id="UPA00068">
    <property type="reaction ID" value="UER00107"/>
</dbReference>
<dbReference type="AlphaFoldDB" id="A0A2L2BR66"/>
<feature type="site" description="Transition state stabilizer" evidence="9">
    <location>
        <position position="269"/>
    </location>
</feature>
<dbReference type="InterPro" id="IPR037528">
    <property type="entry name" value="ArgB"/>
</dbReference>
<organism evidence="11 12">
    <name type="scientific">Pontimonas salivibrio</name>
    <dbReference type="NCBI Taxonomy" id="1159327"/>
    <lineage>
        <taxon>Bacteria</taxon>
        <taxon>Bacillati</taxon>
        <taxon>Actinomycetota</taxon>
        <taxon>Actinomycetes</taxon>
        <taxon>Micrococcales</taxon>
        <taxon>Microbacteriaceae</taxon>
        <taxon>Pontimonas</taxon>
    </lineage>
</organism>
<sequence length="311" mass="32710">MINPEPRFHDAHVKAQTLIESLPWLLRFGGHTVVVKLGGNAMVSEDLLDAFAADMVYLRTVGVMPVIVHGGGPQISEALKARGIESEFRGGYRVTSTEAIPIVRDVLREEISADVVARIERYGVTARALNGFDEGLFHATRRGAMIDGHEVDLGHVGEVTEVNPAVVRTLLEEGAIPVISSLAPELGSSGNGAEGATVLSTELNTGLNVNADQAASALAVALGASKLILLTDVPGLYAHWPDTSEVISTITVSSLEAMLPELKSGMIPKMTACLEAVRGGVEKAAIIDGRLGHSVLLEIFTPTGIGTEVVA</sequence>
<dbReference type="PANTHER" id="PTHR23342:SF0">
    <property type="entry name" value="N-ACETYLGLUTAMATE SYNTHASE, MITOCHONDRIAL"/>
    <property type="match status" value="1"/>
</dbReference>
<keyword evidence="12" id="KW-1185">Reference proteome</keyword>
<keyword evidence="4 9" id="KW-0808">Transferase</keyword>
<comment type="pathway">
    <text evidence="1 9">Amino-acid biosynthesis; L-arginine biosynthesis; N(2)-acetyl-L-ornithine from L-glutamate: step 2/4.</text>
</comment>
<name>A0A2L2BR66_9MICO</name>
<dbReference type="PANTHER" id="PTHR23342">
    <property type="entry name" value="N-ACETYLGLUTAMATE SYNTHASE"/>
    <property type="match status" value="1"/>
</dbReference>
<dbReference type="GO" id="GO:0005524">
    <property type="term" value="F:ATP binding"/>
    <property type="evidence" value="ECO:0007669"/>
    <property type="project" value="UniProtKB-UniRule"/>
</dbReference>
<evidence type="ECO:0000256" key="5">
    <source>
        <dbReference type="ARBA" id="ARBA00022741"/>
    </source>
</evidence>
<dbReference type="OrthoDB" id="9803155at2"/>
<dbReference type="InterPro" id="IPR041727">
    <property type="entry name" value="NAGK-C"/>
</dbReference>
<dbReference type="GO" id="GO:0005737">
    <property type="term" value="C:cytoplasm"/>
    <property type="evidence" value="ECO:0007669"/>
    <property type="project" value="UniProtKB-SubCell"/>
</dbReference>
<feature type="binding site" evidence="9">
    <location>
        <position position="208"/>
    </location>
    <ligand>
        <name>substrate</name>
    </ligand>
</feature>
<dbReference type="InterPro" id="IPR004662">
    <property type="entry name" value="AcgluKinase_fam"/>
</dbReference>
<dbReference type="GO" id="GO:0003991">
    <property type="term" value="F:acetylglutamate kinase activity"/>
    <property type="evidence" value="ECO:0007669"/>
    <property type="project" value="UniProtKB-UniRule"/>
</dbReference>
<comment type="catalytic activity">
    <reaction evidence="8 9">
        <text>N-acetyl-L-glutamate + ATP = N-acetyl-L-glutamyl 5-phosphate + ADP</text>
        <dbReference type="Rhea" id="RHEA:14629"/>
        <dbReference type="ChEBI" id="CHEBI:30616"/>
        <dbReference type="ChEBI" id="CHEBI:44337"/>
        <dbReference type="ChEBI" id="CHEBI:57936"/>
        <dbReference type="ChEBI" id="CHEBI:456216"/>
        <dbReference type="EC" id="2.7.2.8"/>
    </reaction>
</comment>
<evidence type="ECO:0000256" key="2">
    <source>
        <dbReference type="ARBA" id="ARBA00022571"/>
    </source>
</evidence>
<dbReference type="Gene3D" id="3.40.1160.10">
    <property type="entry name" value="Acetylglutamate kinase-like"/>
    <property type="match status" value="1"/>
</dbReference>
<evidence type="ECO:0000256" key="4">
    <source>
        <dbReference type="ARBA" id="ARBA00022679"/>
    </source>
</evidence>
<dbReference type="InterPro" id="IPR001048">
    <property type="entry name" value="Asp/Glu/Uridylate_kinase"/>
</dbReference>
<dbReference type="PIRSF" id="PIRSF000728">
    <property type="entry name" value="NAGK"/>
    <property type="match status" value="1"/>
</dbReference>
<dbReference type="CDD" id="cd04250">
    <property type="entry name" value="AAK_NAGK-C"/>
    <property type="match status" value="1"/>
</dbReference>
<dbReference type="SUPFAM" id="SSF53633">
    <property type="entry name" value="Carbamate kinase-like"/>
    <property type="match status" value="1"/>
</dbReference>
<comment type="function">
    <text evidence="9">Catalyzes the ATP-dependent phosphorylation of N-acetyl-L-glutamate.</text>
</comment>
<keyword evidence="6 9" id="KW-0418">Kinase</keyword>
<keyword evidence="7 9" id="KW-0067">ATP-binding</keyword>
<protein>
    <recommendedName>
        <fullName evidence="9">Acetylglutamate kinase</fullName>
        <ecNumber evidence="9">2.7.2.8</ecNumber>
    </recommendedName>
    <alternativeName>
        <fullName evidence="9">N-acetyl-L-glutamate 5-phosphotransferase</fullName>
    </alternativeName>
    <alternativeName>
        <fullName evidence="9">NAG kinase</fullName>
        <shortName evidence="9">NAGK</shortName>
    </alternativeName>
</protein>
<feature type="site" description="Transition state stabilizer" evidence="9">
    <location>
        <position position="36"/>
    </location>
</feature>
<keyword evidence="2 9" id="KW-0055">Arginine biosynthesis</keyword>
<evidence type="ECO:0000313" key="12">
    <source>
        <dbReference type="Proteomes" id="UP000243077"/>
    </source>
</evidence>
<feature type="binding site" evidence="9">
    <location>
        <begin position="71"/>
        <end position="72"/>
    </location>
    <ligand>
        <name>substrate</name>
    </ligand>
</feature>
<evidence type="ECO:0000256" key="9">
    <source>
        <dbReference type="HAMAP-Rule" id="MF_00082"/>
    </source>
</evidence>
<keyword evidence="5 9" id="KW-0547">Nucleotide-binding</keyword>
<keyword evidence="3 9" id="KW-0028">Amino-acid biosynthesis</keyword>
<comment type="similarity">
    <text evidence="9">Belongs to the acetylglutamate kinase family. ArgB subfamily.</text>
</comment>
<proteinExistence type="inferred from homology"/>
<comment type="subcellular location">
    <subcellularLocation>
        <location evidence="9">Cytoplasm</location>
    </subcellularLocation>
</comment>
<dbReference type="HAMAP" id="MF_00082">
    <property type="entry name" value="ArgB"/>
    <property type="match status" value="1"/>
</dbReference>
<feature type="domain" description="Aspartate/glutamate/uridylate kinase" evidence="10">
    <location>
        <begin position="32"/>
        <end position="288"/>
    </location>
</feature>
<dbReference type="EMBL" id="CP026923">
    <property type="protein sequence ID" value="AVG24155.1"/>
    <property type="molecule type" value="Genomic_DNA"/>
</dbReference>
<evidence type="ECO:0000256" key="8">
    <source>
        <dbReference type="ARBA" id="ARBA00048141"/>
    </source>
</evidence>
<dbReference type="RefSeq" id="WP_104914300.1">
    <property type="nucleotide sequence ID" value="NZ_CP026923.1"/>
</dbReference>
<dbReference type="Pfam" id="PF00696">
    <property type="entry name" value="AA_kinase"/>
    <property type="match status" value="1"/>
</dbReference>
<dbReference type="FunFam" id="3.40.1160.10:FF:000004">
    <property type="entry name" value="Acetylglutamate kinase"/>
    <property type="match status" value="1"/>
</dbReference>